<keyword evidence="1" id="KW-0472">Membrane</keyword>
<dbReference type="EnsemblPlants" id="OMERI09G02140.1">
    <property type="protein sequence ID" value="OMERI09G02140.1"/>
    <property type="gene ID" value="OMERI09G02140"/>
</dbReference>
<keyword evidence="1" id="KW-1133">Transmembrane helix</keyword>
<sequence>MSSQWIVNEVAQRVRLAHVNLPLHLESVDAITKKLSVLGFFMRTYLPLIALATSVSLSLLTVWMLFLVHSLAKSVAGVEATIPRFLDLMQIKLFKAVVDKLGENGIMHSW</sequence>
<evidence type="ECO:0000313" key="2">
    <source>
        <dbReference type="EnsemblPlants" id="OMERI09G02140.1"/>
    </source>
</evidence>
<feature type="transmembrane region" description="Helical" evidence="1">
    <location>
        <begin position="45"/>
        <end position="68"/>
    </location>
</feature>
<dbReference type="Gramene" id="OMERI09G02140.1">
    <property type="protein sequence ID" value="OMERI09G02140.1"/>
    <property type="gene ID" value="OMERI09G02140"/>
</dbReference>
<keyword evidence="1" id="KW-0812">Transmembrane</keyword>
<reference evidence="2" key="1">
    <citation type="submission" date="2015-04" db="UniProtKB">
        <authorList>
            <consortium name="EnsemblPlants"/>
        </authorList>
    </citation>
    <scope>IDENTIFICATION</scope>
</reference>
<accession>A0A0E0EPZ8</accession>
<dbReference type="AlphaFoldDB" id="A0A0E0EPZ8"/>
<keyword evidence="3" id="KW-1185">Reference proteome</keyword>
<name>A0A0E0EPZ8_9ORYZ</name>
<evidence type="ECO:0000256" key="1">
    <source>
        <dbReference type="SAM" id="Phobius"/>
    </source>
</evidence>
<evidence type="ECO:0000313" key="3">
    <source>
        <dbReference type="Proteomes" id="UP000008021"/>
    </source>
</evidence>
<dbReference type="Proteomes" id="UP000008021">
    <property type="component" value="Chromosome 9"/>
</dbReference>
<proteinExistence type="predicted"/>
<reference evidence="2" key="2">
    <citation type="submission" date="2018-05" db="EMBL/GenBank/DDBJ databases">
        <title>OmerRS3 (Oryza meridionalis Reference Sequence Version 3).</title>
        <authorList>
            <person name="Zhang J."/>
            <person name="Kudrna D."/>
            <person name="Lee S."/>
            <person name="Talag J."/>
            <person name="Welchert J."/>
            <person name="Wing R.A."/>
        </authorList>
    </citation>
    <scope>NUCLEOTIDE SEQUENCE [LARGE SCALE GENOMIC DNA]</scope>
    <source>
        <strain evidence="2">cv. OR44</strain>
    </source>
</reference>
<dbReference type="HOGENOM" id="CLU_175872_0_0_1"/>
<dbReference type="STRING" id="40149.A0A0E0EPZ8"/>
<organism evidence="2">
    <name type="scientific">Oryza meridionalis</name>
    <dbReference type="NCBI Taxonomy" id="40149"/>
    <lineage>
        <taxon>Eukaryota</taxon>
        <taxon>Viridiplantae</taxon>
        <taxon>Streptophyta</taxon>
        <taxon>Embryophyta</taxon>
        <taxon>Tracheophyta</taxon>
        <taxon>Spermatophyta</taxon>
        <taxon>Magnoliopsida</taxon>
        <taxon>Liliopsida</taxon>
        <taxon>Poales</taxon>
        <taxon>Poaceae</taxon>
        <taxon>BOP clade</taxon>
        <taxon>Oryzoideae</taxon>
        <taxon>Oryzeae</taxon>
        <taxon>Oryzinae</taxon>
        <taxon>Oryza</taxon>
    </lineage>
</organism>
<protein>
    <submittedName>
        <fullName evidence="2">Uncharacterized protein</fullName>
    </submittedName>
</protein>